<dbReference type="PANTHER" id="PTHR45856">
    <property type="entry name" value="ALPHA/BETA-HYDROLASES SUPERFAMILY PROTEIN"/>
    <property type="match status" value="1"/>
</dbReference>
<dbReference type="InterPro" id="IPR002921">
    <property type="entry name" value="Fungal_lipase-type"/>
</dbReference>
<dbReference type="PANTHER" id="PTHR45856:SF24">
    <property type="entry name" value="FUNGAL LIPASE-LIKE DOMAIN-CONTAINING PROTEIN"/>
    <property type="match status" value="1"/>
</dbReference>
<keyword evidence="1" id="KW-0812">Transmembrane</keyword>
<dbReference type="Proteomes" id="UP000018888">
    <property type="component" value="Unassembled WGS sequence"/>
</dbReference>
<accession>A0A2H5SMG4</accession>
<dbReference type="InterPro" id="IPR029058">
    <property type="entry name" value="AB_hydrolase_fold"/>
</dbReference>
<dbReference type="STRING" id="747089.A0A2H5SMG4"/>
<reference evidence="3 4" key="1">
    <citation type="journal article" date="2013" name="Proc. Natl. Acad. Sci. U.S.A.">
        <title>Genome of an arbuscular mycorrhizal fungus provides insight into the oldest plant symbiosis.</title>
        <authorList>
            <person name="Tisserant E."/>
            <person name="Malbreil M."/>
            <person name="Kuo A."/>
            <person name="Kohler A."/>
            <person name="Symeonidi A."/>
            <person name="Balestrini R."/>
            <person name="Charron P."/>
            <person name="Duensing N."/>
            <person name="Frei Dit Frey N."/>
            <person name="Gianinazzi-Pearson V."/>
            <person name="Gilbert L.B."/>
            <person name="Handa Y."/>
            <person name="Herr J.R."/>
            <person name="Hijri M."/>
            <person name="Koul R."/>
            <person name="Kawaguchi M."/>
            <person name="Krajinski F."/>
            <person name="Lammers P.J."/>
            <person name="Masclaux F.G."/>
            <person name="Murat C."/>
            <person name="Morin E."/>
            <person name="Ndikumana S."/>
            <person name="Pagni M."/>
            <person name="Petitpierre D."/>
            <person name="Requena N."/>
            <person name="Rosikiewicz P."/>
            <person name="Riley R."/>
            <person name="Saito K."/>
            <person name="San Clemente H."/>
            <person name="Shapiro H."/>
            <person name="van Tuinen D."/>
            <person name="Becard G."/>
            <person name="Bonfante P."/>
            <person name="Paszkowski U."/>
            <person name="Shachar-Hill Y.Y."/>
            <person name="Tuskan G.A."/>
            <person name="Young P.W."/>
            <person name="Sanders I.R."/>
            <person name="Henrissat B."/>
            <person name="Rensing S.A."/>
            <person name="Grigoriev I.V."/>
            <person name="Corradi N."/>
            <person name="Roux C."/>
            <person name="Martin F."/>
        </authorList>
    </citation>
    <scope>NUCLEOTIDE SEQUENCE [LARGE SCALE GENOMIC DNA]</scope>
    <source>
        <strain evidence="3 4">DAOM 197198</strain>
    </source>
</reference>
<evidence type="ECO:0000313" key="3">
    <source>
        <dbReference type="EMBL" id="POG60702.1"/>
    </source>
</evidence>
<dbReference type="InterPro" id="IPR051218">
    <property type="entry name" value="Sec_MonoDiacylglyc_Lipase"/>
</dbReference>
<keyword evidence="1" id="KW-0472">Membrane</keyword>
<comment type="caution">
    <text evidence="3">The sequence shown here is derived from an EMBL/GenBank/DDBJ whole genome shotgun (WGS) entry which is preliminary data.</text>
</comment>
<feature type="transmembrane region" description="Helical" evidence="1">
    <location>
        <begin position="90"/>
        <end position="115"/>
    </location>
</feature>
<keyword evidence="3" id="KW-0378">Hydrolase</keyword>
<dbReference type="Pfam" id="PF01764">
    <property type="entry name" value="Lipase_3"/>
    <property type="match status" value="1"/>
</dbReference>
<feature type="domain" description="Fungal lipase-type" evidence="2">
    <location>
        <begin position="286"/>
        <end position="451"/>
    </location>
</feature>
<dbReference type="SUPFAM" id="SSF53474">
    <property type="entry name" value="alpha/beta-Hydrolases"/>
    <property type="match status" value="1"/>
</dbReference>
<protein>
    <submittedName>
        <fullName evidence="3">Alpha/Beta hydrolase protein</fullName>
    </submittedName>
</protein>
<dbReference type="GO" id="GO:0016787">
    <property type="term" value="F:hydrolase activity"/>
    <property type="evidence" value="ECO:0007669"/>
    <property type="project" value="UniProtKB-KW"/>
</dbReference>
<dbReference type="EMBL" id="AUPC02000375">
    <property type="protein sequence ID" value="POG60702.1"/>
    <property type="molecule type" value="Genomic_DNA"/>
</dbReference>
<evidence type="ECO:0000256" key="1">
    <source>
        <dbReference type="SAM" id="Phobius"/>
    </source>
</evidence>
<dbReference type="VEuPathDB" id="FungiDB:RhiirFUN_014013"/>
<dbReference type="CDD" id="cd00519">
    <property type="entry name" value="Lipase_3"/>
    <property type="match status" value="1"/>
</dbReference>
<keyword evidence="1" id="KW-1133">Transmembrane helix</keyword>
<dbReference type="AlphaFoldDB" id="A0A2H5SMG4"/>
<evidence type="ECO:0000259" key="2">
    <source>
        <dbReference type="Pfam" id="PF01764"/>
    </source>
</evidence>
<name>A0A2H5SMG4_RHIID</name>
<gene>
    <name evidence="3" type="ORF">GLOIN_2v1710917</name>
</gene>
<organism evidence="3 4">
    <name type="scientific">Rhizophagus irregularis (strain DAOM 181602 / DAOM 197198 / MUCL 43194)</name>
    <name type="common">Arbuscular mycorrhizal fungus</name>
    <name type="synonym">Glomus intraradices</name>
    <dbReference type="NCBI Taxonomy" id="747089"/>
    <lineage>
        <taxon>Eukaryota</taxon>
        <taxon>Fungi</taxon>
        <taxon>Fungi incertae sedis</taxon>
        <taxon>Mucoromycota</taxon>
        <taxon>Glomeromycotina</taxon>
        <taxon>Glomeromycetes</taxon>
        <taxon>Glomerales</taxon>
        <taxon>Glomeraceae</taxon>
        <taxon>Rhizophagus</taxon>
    </lineage>
</organism>
<reference evidence="3 4" key="2">
    <citation type="journal article" date="2018" name="New Phytol.">
        <title>High intraspecific genome diversity in the model arbuscular mycorrhizal symbiont Rhizophagus irregularis.</title>
        <authorList>
            <person name="Chen E.C.H."/>
            <person name="Morin E."/>
            <person name="Beaudet D."/>
            <person name="Noel J."/>
            <person name="Yildirir G."/>
            <person name="Ndikumana S."/>
            <person name="Charron P."/>
            <person name="St-Onge C."/>
            <person name="Giorgi J."/>
            <person name="Kruger M."/>
            <person name="Marton T."/>
            <person name="Ropars J."/>
            <person name="Grigoriev I.V."/>
            <person name="Hainaut M."/>
            <person name="Henrissat B."/>
            <person name="Roux C."/>
            <person name="Martin F."/>
            <person name="Corradi N."/>
        </authorList>
    </citation>
    <scope>NUCLEOTIDE SEQUENCE [LARGE SCALE GENOMIC DNA]</scope>
    <source>
        <strain evidence="3 4">DAOM 197198</strain>
    </source>
</reference>
<sequence length="622" mass="71050">MPPSVKQYDTYLDKTNVKDDLNHIKDFCSQFPKDKQNYIEDLNATPEHRPQVLVWAPSLTYFVYVHRVLKNVIITLLFEWSMPIFHPFNFCLLITVFPTLIIGIIILEVALHIGLKFGLGELIQRIADEWADGLSIVNWWDPRIFTSEVDEIVKDGIIALDAPLPPPLPEEQLDDSIFGVEGTIQHRGFHLDIAELLLFMSCIIYERNDEIVRNAHKLTSEITRQKGKSITQEDIKTITDRLKESESRIHEQARKWGLKFTSLSELNSLGGPFSGMFWSLEHNFIVVVFKGTTPLNFEDFVIDLMFQRTDARSFVFGEVHEGFYTSLFPQSGHSTSRSSRSSPYITILRAIRSKAAEIQDLRSEKVKVNVWVTGHSLGAALASLFYTRLIKSPGDLGPNCILRDGYMFGSPSIGDADFAAEFASYTNSPYDRHNTLWRIIDDTDIITKLPPGWSDPSVRRVINKSSILNYAHVGEGIRFFQDGSRPSSTKNLFSSGKEPIIIERASDNLSFIGWTRSNVNELFGWAKLNMNDDGEDNVEKSHSSKNVFQEYKHKEGSPLAIIEKLMPTFFKNHLPARYFSVMQRSRKYFDYSHSSTTVNEKDNTYASGSKNFQEFAEKHIEK</sequence>
<dbReference type="GO" id="GO:0006629">
    <property type="term" value="P:lipid metabolic process"/>
    <property type="evidence" value="ECO:0007669"/>
    <property type="project" value="InterPro"/>
</dbReference>
<keyword evidence="4" id="KW-1185">Reference proteome</keyword>
<dbReference type="Gene3D" id="3.40.50.1820">
    <property type="entry name" value="alpha/beta hydrolase"/>
    <property type="match status" value="1"/>
</dbReference>
<evidence type="ECO:0000313" key="4">
    <source>
        <dbReference type="Proteomes" id="UP000018888"/>
    </source>
</evidence>
<dbReference type="SMR" id="A0A2H5SMG4"/>
<proteinExistence type="predicted"/>